<gene>
    <name evidence="1" type="ORF">NOR_00988</name>
</gene>
<sequence length="77" mass="8279">MKSVPAQGVSQDNQNENARAVAALGRWDNLAERLNLRGSFTRAGGYQTSGTLSVVQEARDELTGPDWNNPGLAGFVF</sequence>
<accession>A0A162JXQ0</accession>
<reference evidence="1 2" key="1">
    <citation type="journal article" date="2016" name="Genome Biol. Evol.">
        <title>Divergent and convergent evolution of fungal pathogenicity.</title>
        <authorList>
            <person name="Shang Y."/>
            <person name="Xiao G."/>
            <person name="Zheng P."/>
            <person name="Cen K."/>
            <person name="Zhan S."/>
            <person name="Wang C."/>
        </authorList>
    </citation>
    <scope>NUCLEOTIDE SEQUENCE [LARGE SCALE GENOMIC DNA]</scope>
    <source>
        <strain evidence="1 2">RCEF 4871</strain>
    </source>
</reference>
<dbReference type="AlphaFoldDB" id="A0A162JXQ0"/>
<name>A0A162JXQ0_METRR</name>
<proteinExistence type="predicted"/>
<organism evidence="1 2">
    <name type="scientific">Metarhizium rileyi (strain RCEF 4871)</name>
    <name type="common">Nomuraea rileyi</name>
    <dbReference type="NCBI Taxonomy" id="1649241"/>
    <lineage>
        <taxon>Eukaryota</taxon>
        <taxon>Fungi</taxon>
        <taxon>Dikarya</taxon>
        <taxon>Ascomycota</taxon>
        <taxon>Pezizomycotina</taxon>
        <taxon>Sordariomycetes</taxon>
        <taxon>Hypocreomycetidae</taxon>
        <taxon>Hypocreales</taxon>
        <taxon>Clavicipitaceae</taxon>
        <taxon>Metarhizium</taxon>
    </lineage>
</organism>
<dbReference type="Proteomes" id="UP000243498">
    <property type="component" value="Unassembled WGS sequence"/>
</dbReference>
<keyword evidence="2" id="KW-1185">Reference proteome</keyword>
<protein>
    <submittedName>
        <fullName evidence="1">Uncharacterized protein</fullName>
    </submittedName>
</protein>
<evidence type="ECO:0000313" key="2">
    <source>
        <dbReference type="Proteomes" id="UP000243498"/>
    </source>
</evidence>
<evidence type="ECO:0000313" key="1">
    <source>
        <dbReference type="EMBL" id="OAA50538.1"/>
    </source>
</evidence>
<dbReference type="EMBL" id="AZHC01000002">
    <property type="protein sequence ID" value="OAA50538.1"/>
    <property type="molecule type" value="Genomic_DNA"/>
</dbReference>
<comment type="caution">
    <text evidence="1">The sequence shown here is derived from an EMBL/GenBank/DDBJ whole genome shotgun (WGS) entry which is preliminary data.</text>
</comment>